<dbReference type="AlphaFoldDB" id="A0A543KJB9"/>
<feature type="region of interest" description="Disordered" evidence="1">
    <location>
        <begin position="755"/>
        <end position="776"/>
    </location>
</feature>
<dbReference type="SUPFAM" id="SSF52402">
    <property type="entry name" value="Adenine nucleotide alpha hydrolases-like"/>
    <property type="match status" value="1"/>
</dbReference>
<gene>
    <name evidence="2" type="ORF">FB476_0013</name>
</gene>
<organism evidence="2 3">
    <name type="scientific">Ornithinimicrobium humiphilum</name>
    <dbReference type="NCBI Taxonomy" id="125288"/>
    <lineage>
        <taxon>Bacteria</taxon>
        <taxon>Bacillati</taxon>
        <taxon>Actinomycetota</taxon>
        <taxon>Actinomycetes</taxon>
        <taxon>Micrococcales</taxon>
        <taxon>Ornithinimicrobiaceae</taxon>
        <taxon>Ornithinimicrobium</taxon>
    </lineage>
</organism>
<protein>
    <submittedName>
        <fullName evidence="2">Uncharacterized protein</fullName>
    </submittedName>
</protein>
<evidence type="ECO:0000313" key="3">
    <source>
        <dbReference type="Proteomes" id="UP000315133"/>
    </source>
</evidence>
<evidence type="ECO:0000313" key="2">
    <source>
        <dbReference type="EMBL" id="TQM95180.1"/>
    </source>
</evidence>
<accession>A0A543KJB9</accession>
<sequence length="944" mass="98298">MPAVSPSPVRADAPHQVDAALVLDGAHGHGYLLVSAGVTAPSETAGWRVADGLLPGTVLLLHPRTVLSSASSGQGTVVLLGHPVDVGAGHADGARIAADLLATWTAGGDEAMVRRAAYLGGRWTLLARRSPSGPGGTDPGAGPDLLVVPDTHATQPVFYAADAGRLALGSAPSLPAGALGLPVAEDEVELRKELRRRRPGAVTYLPGRLTAYRGVDPLVPNCLLRVDLDPVRVEHRRFWPWTERVETEDVDAVYRRFRERIEAHGVLLAGLGRPSVSLTAGGDSRVTAAVTAPAVRAGGGFTFTYVNPRDARNGSAATADVTAASAVAAQLGLPHRVLRWRQAPRGGTFATLHGRTFAPVPGSHGAAFAMWSDLPGDLVQLQSNCAETGTTFIRHRTDEALSPLRLARMMLHATEGLEDLAGAMYGDYLEHAQMSAATLLGHDHHDVFYWEQRIGRWGWQKFADGDLGHRVLLPFNDRELVETMLSLPYPLREAKVLLQRVLEDVPAARVPTAPALPAARVQDAVRRLPGPVRRRVLPRTRRVLARPRRRDTFPGGYAVLPPDAVGVAVPRSWPRLPLPDGVLGRASGAQLRHHPGLPRGRAGDAEGWVLVLGDPVLLDGPVGGTGGARAVAAELAAVLAGPGAATPRGRGDVLDAVVARAAGLAGRYVVLVGDVHRTVVVPDPLTALGVHLLDGGTGAAGAGVVSHARLAPGRTEPVSPGEVLVVGRRGSGCGLVRRPLGSEVDLGSLAVRLGETSGAPAGGSSPHPAGAATRSGRLARHADVLRRRGTPWLALDGGDGSAGLLPLVAAAGGGAVTWWDRRADASAADEVFAASALAADAGVPHRVVGLREDVDGGTSDTGTLRRAAAARALTRTWGPEADGLLAVSPALRDALPAAAVLWLGSAPGPDRGALPLPDRTWELVQGVRPVALPLADRLLELLPD</sequence>
<evidence type="ECO:0000256" key="1">
    <source>
        <dbReference type="SAM" id="MobiDB-lite"/>
    </source>
</evidence>
<dbReference type="Proteomes" id="UP000315133">
    <property type="component" value="Unassembled WGS sequence"/>
</dbReference>
<dbReference type="EMBL" id="VFPU01000001">
    <property type="protein sequence ID" value="TQM95180.1"/>
    <property type="molecule type" value="Genomic_DNA"/>
</dbReference>
<reference evidence="2 3" key="1">
    <citation type="submission" date="2019-06" db="EMBL/GenBank/DDBJ databases">
        <title>Sequencing the genomes of 1000 actinobacteria strains.</title>
        <authorList>
            <person name="Klenk H.-P."/>
        </authorList>
    </citation>
    <scope>NUCLEOTIDE SEQUENCE [LARGE SCALE GENOMIC DNA]</scope>
    <source>
        <strain evidence="2 3">DSM 12362</strain>
    </source>
</reference>
<keyword evidence="3" id="KW-1185">Reference proteome</keyword>
<feature type="compositionally biased region" description="Low complexity" evidence="1">
    <location>
        <begin position="757"/>
        <end position="772"/>
    </location>
</feature>
<name>A0A543KJB9_9MICO</name>
<comment type="caution">
    <text evidence="2">The sequence shown here is derived from an EMBL/GenBank/DDBJ whole genome shotgun (WGS) entry which is preliminary data.</text>
</comment>
<proteinExistence type="predicted"/>